<dbReference type="RefSeq" id="WP_184095732.1">
    <property type="nucleotide sequence ID" value="NZ_AP023367.1"/>
</dbReference>
<dbReference type="AlphaFoldDB" id="A0A6S6QZ87"/>
<organism evidence="1 2">
    <name type="scientific">Anaerocolumna cellulosilytica</name>
    <dbReference type="NCBI Taxonomy" id="433286"/>
    <lineage>
        <taxon>Bacteria</taxon>
        <taxon>Bacillati</taxon>
        <taxon>Bacillota</taxon>
        <taxon>Clostridia</taxon>
        <taxon>Lachnospirales</taxon>
        <taxon>Lachnospiraceae</taxon>
        <taxon>Anaerocolumna</taxon>
    </lineage>
</organism>
<name>A0A6S6QZ87_9FIRM</name>
<keyword evidence="2" id="KW-1185">Reference proteome</keyword>
<dbReference type="KEGG" id="acel:acsn021_01510"/>
<evidence type="ECO:0000313" key="2">
    <source>
        <dbReference type="Proteomes" id="UP000515561"/>
    </source>
</evidence>
<dbReference type="EMBL" id="AP023367">
    <property type="protein sequence ID" value="BCJ92582.1"/>
    <property type="molecule type" value="Genomic_DNA"/>
</dbReference>
<proteinExistence type="predicted"/>
<reference evidence="1 2" key="1">
    <citation type="journal article" date="2016" name="Int. J. Syst. Evol. Microbiol.">
        <title>Descriptions of Anaerotaenia torta gen. nov., sp. nov. and Anaerocolumna cellulosilytica gen. nov., sp. nov. isolated from a methanogenic reactor of cattle waste.</title>
        <authorList>
            <person name="Uek A."/>
            <person name="Ohtaki Y."/>
            <person name="Kaku N."/>
            <person name="Ueki K."/>
        </authorList>
    </citation>
    <scope>NUCLEOTIDE SEQUENCE [LARGE SCALE GENOMIC DNA]</scope>
    <source>
        <strain evidence="1 2">SN021</strain>
    </source>
</reference>
<sequence length="88" mass="10255">MKSLIKTIYYGTLNPDDKVLKEDEEYQKLSEQILIIMEKLKKESSNENFKSITELMEITIESNSLESENAFLHGFRYGALIMMEILSD</sequence>
<dbReference type="Pfam" id="PF20648">
    <property type="entry name" value="DUF6809"/>
    <property type="match status" value="1"/>
</dbReference>
<gene>
    <name evidence="1" type="ORF">acsn021_01510</name>
</gene>
<accession>A0A6S6QZ87</accession>
<evidence type="ECO:0000313" key="1">
    <source>
        <dbReference type="EMBL" id="BCJ92582.1"/>
    </source>
</evidence>
<dbReference type="InterPro" id="IPR049215">
    <property type="entry name" value="DUF6809"/>
</dbReference>
<dbReference type="Proteomes" id="UP000515561">
    <property type="component" value="Chromosome"/>
</dbReference>
<protein>
    <submittedName>
        <fullName evidence="1">Uncharacterized protein</fullName>
    </submittedName>
</protein>